<feature type="transmembrane region" description="Helical" evidence="5">
    <location>
        <begin position="118"/>
        <end position="138"/>
    </location>
</feature>
<accession>A0A2M8GN02</accession>
<gene>
    <name evidence="6" type="ORF">CO007_02315</name>
</gene>
<dbReference type="InterPro" id="IPR029063">
    <property type="entry name" value="SAM-dependent_MTases_sf"/>
</dbReference>
<keyword evidence="2" id="KW-0808">Transferase</keyword>
<dbReference type="Proteomes" id="UP000229370">
    <property type="component" value="Unassembled WGS sequence"/>
</dbReference>
<comment type="caution">
    <text evidence="6">The sequence shown here is derived from an EMBL/GenBank/DDBJ whole genome shotgun (WGS) entry which is preliminary data.</text>
</comment>
<proteinExistence type="predicted"/>
<dbReference type="InterPro" id="IPR026170">
    <property type="entry name" value="FAM173A/B"/>
</dbReference>
<organism evidence="6 7">
    <name type="scientific">Candidatus Roizmanbacteria bacterium CG_4_8_14_3_um_filter_36_10</name>
    <dbReference type="NCBI Taxonomy" id="1974834"/>
    <lineage>
        <taxon>Bacteria</taxon>
        <taxon>Candidatus Roizmaniibacteriota</taxon>
    </lineage>
</organism>
<dbReference type="SUPFAM" id="SSF53335">
    <property type="entry name" value="S-adenosyl-L-methionine-dependent methyltransferases"/>
    <property type="match status" value="1"/>
</dbReference>
<dbReference type="EMBL" id="PFQK01000042">
    <property type="protein sequence ID" value="PJC81912.1"/>
    <property type="molecule type" value="Genomic_DNA"/>
</dbReference>
<dbReference type="GO" id="GO:0003723">
    <property type="term" value="F:RNA binding"/>
    <property type="evidence" value="ECO:0007669"/>
    <property type="project" value="UniProtKB-KW"/>
</dbReference>
<dbReference type="GO" id="GO:0032259">
    <property type="term" value="P:methylation"/>
    <property type="evidence" value="ECO:0007669"/>
    <property type="project" value="UniProtKB-KW"/>
</dbReference>
<dbReference type="PANTHER" id="PTHR13610:SF11">
    <property type="entry name" value="METHYLTRANSFERASE DOMAIN-CONTAINING PROTEIN"/>
    <property type="match status" value="1"/>
</dbReference>
<evidence type="ECO:0000256" key="4">
    <source>
        <dbReference type="ARBA" id="ARBA00022884"/>
    </source>
</evidence>
<evidence type="ECO:0000256" key="3">
    <source>
        <dbReference type="ARBA" id="ARBA00022691"/>
    </source>
</evidence>
<evidence type="ECO:0000313" key="6">
    <source>
        <dbReference type="EMBL" id="PJC81912.1"/>
    </source>
</evidence>
<name>A0A2M8GN02_9BACT</name>
<evidence type="ECO:0000313" key="7">
    <source>
        <dbReference type="Proteomes" id="UP000229370"/>
    </source>
</evidence>
<dbReference type="CDD" id="cd02440">
    <property type="entry name" value="AdoMet_MTases"/>
    <property type="match status" value="1"/>
</dbReference>
<keyword evidence="3" id="KW-0949">S-adenosyl-L-methionine</keyword>
<reference evidence="7" key="1">
    <citation type="submission" date="2017-09" db="EMBL/GenBank/DDBJ databases">
        <title>Depth-based differentiation of microbial function through sediment-hosted aquifers and enrichment of novel symbionts in the deep terrestrial subsurface.</title>
        <authorList>
            <person name="Probst A.J."/>
            <person name="Ladd B."/>
            <person name="Jarett J.K."/>
            <person name="Geller-Mcgrath D.E."/>
            <person name="Sieber C.M.K."/>
            <person name="Emerson J.B."/>
            <person name="Anantharaman K."/>
            <person name="Thomas B.C."/>
            <person name="Malmstrom R."/>
            <person name="Stieglmeier M."/>
            <person name="Klingl A."/>
            <person name="Woyke T."/>
            <person name="Ryan C.M."/>
            <person name="Banfield J.F."/>
        </authorList>
    </citation>
    <scope>NUCLEOTIDE SEQUENCE [LARGE SCALE GENOMIC DNA]</scope>
</reference>
<dbReference type="Pfam" id="PF00398">
    <property type="entry name" value="RrnaAD"/>
    <property type="match status" value="1"/>
</dbReference>
<evidence type="ECO:0000256" key="5">
    <source>
        <dbReference type="SAM" id="Phobius"/>
    </source>
</evidence>
<evidence type="ECO:0000256" key="1">
    <source>
        <dbReference type="ARBA" id="ARBA00022603"/>
    </source>
</evidence>
<evidence type="ECO:0000256" key="2">
    <source>
        <dbReference type="ARBA" id="ARBA00022679"/>
    </source>
</evidence>
<keyword evidence="5" id="KW-1133">Transmembrane helix</keyword>
<keyword evidence="5" id="KW-0812">Transmembrane</keyword>
<protein>
    <recommendedName>
        <fullName evidence="8">Methyltransferase domain-containing protein</fullName>
    </recommendedName>
</protein>
<keyword evidence="5" id="KW-0472">Membrane</keyword>
<evidence type="ECO:0008006" key="8">
    <source>
        <dbReference type="Google" id="ProtNLM"/>
    </source>
</evidence>
<dbReference type="Gene3D" id="3.40.50.150">
    <property type="entry name" value="Vaccinia Virus protein VP39"/>
    <property type="match status" value="1"/>
</dbReference>
<sequence length="181" mass="20911">MILIISLLVITLIIIILFSFPQLSPVPYFPTNKKDLPLIVKALGLKNNQTVLDLGAGDGIVIFEAAKKAYKRKLNTKFVAVEINPVLILIMNIRYLFHPNRKNIKIVFGDIFKMNYKKLLTSNFSLLTFYLYISPWFLERVIPNLKFKISNFSIVSYMYPVKSLKSKEKIICGKNKIFVYN</sequence>
<dbReference type="InterPro" id="IPR001737">
    <property type="entry name" value="KsgA/Erm"/>
</dbReference>
<feature type="transmembrane region" description="Helical" evidence="5">
    <location>
        <begin position="78"/>
        <end position="97"/>
    </location>
</feature>
<dbReference type="AlphaFoldDB" id="A0A2M8GN02"/>
<dbReference type="GO" id="GO:0016279">
    <property type="term" value="F:protein-lysine N-methyltransferase activity"/>
    <property type="evidence" value="ECO:0007669"/>
    <property type="project" value="InterPro"/>
</dbReference>
<dbReference type="PANTHER" id="PTHR13610">
    <property type="entry name" value="METHYLTRANSFERASE DOMAIN-CONTAINING PROTEIN"/>
    <property type="match status" value="1"/>
</dbReference>
<keyword evidence="1" id="KW-0489">Methyltransferase</keyword>
<keyword evidence="4" id="KW-0694">RNA-binding</keyword>